<dbReference type="SUPFAM" id="SSF51197">
    <property type="entry name" value="Clavaminate synthase-like"/>
    <property type="match status" value="1"/>
</dbReference>
<dbReference type="GeneID" id="300656304"/>
<dbReference type="PANTHER" id="PTHR20883:SF48">
    <property type="entry name" value="ECTOINE DIOXYGENASE"/>
    <property type="match status" value="1"/>
</dbReference>
<evidence type="ECO:0000256" key="1">
    <source>
        <dbReference type="ARBA" id="ARBA00001954"/>
    </source>
</evidence>
<name>A0A845Q7M3_9HYPH</name>
<keyword evidence="4" id="KW-1185">Reference proteome</keyword>
<comment type="cofactor">
    <cofactor evidence="1">
        <name>Fe(2+)</name>
        <dbReference type="ChEBI" id="CHEBI:29033"/>
    </cofactor>
</comment>
<dbReference type="Gene3D" id="2.60.120.620">
    <property type="entry name" value="q2cbj1_9rhob like domain"/>
    <property type="match status" value="1"/>
</dbReference>
<gene>
    <name evidence="3" type="ORF">GTQ45_00715</name>
</gene>
<keyword evidence="3" id="KW-0223">Dioxygenase</keyword>
<accession>A0A845Q7M3</accession>
<dbReference type="GO" id="GO:0005506">
    <property type="term" value="F:iron ion binding"/>
    <property type="evidence" value="ECO:0007669"/>
    <property type="project" value="UniProtKB-ARBA"/>
</dbReference>
<keyword evidence="3" id="KW-0560">Oxidoreductase</keyword>
<dbReference type="RefSeq" id="WP_160586382.1">
    <property type="nucleotide sequence ID" value="NZ_BMHN01000001.1"/>
</dbReference>
<dbReference type="Pfam" id="PF05721">
    <property type="entry name" value="PhyH"/>
    <property type="match status" value="1"/>
</dbReference>
<dbReference type="EMBL" id="WXYQ01000001">
    <property type="protein sequence ID" value="NBG94248.1"/>
    <property type="molecule type" value="Genomic_DNA"/>
</dbReference>
<dbReference type="Proteomes" id="UP000470384">
    <property type="component" value="Unassembled WGS sequence"/>
</dbReference>
<dbReference type="AlphaFoldDB" id="A0A845Q7M3"/>
<dbReference type="PANTHER" id="PTHR20883">
    <property type="entry name" value="PHYTANOYL-COA DIOXYGENASE DOMAIN CONTAINING 1"/>
    <property type="match status" value="1"/>
</dbReference>
<proteinExistence type="predicted"/>
<evidence type="ECO:0000313" key="3">
    <source>
        <dbReference type="EMBL" id="NBG94248.1"/>
    </source>
</evidence>
<comment type="caution">
    <text evidence="3">The sequence shown here is derived from an EMBL/GenBank/DDBJ whole genome shotgun (WGS) entry which is preliminary data.</text>
</comment>
<reference evidence="3 4" key="1">
    <citation type="journal article" date="2016" name="Int. J. Syst. Evol. Microbiol.">
        <title>Pyruvatibacter mobilis gen. nov., sp. nov., a marine bacterium from the culture broth of Picochlorum sp. 122.</title>
        <authorList>
            <person name="Wang G."/>
            <person name="Tang M."/>
            <person name="Wu H."/>
            <person name="Dai S."/>
            <person name="Li T."/>
            <person name="Chen C."/>
            <person name="He H."/>
            <person name="Fan J."/>
            <person name="Xiang W."/>
            <person name="Li X."/>
        </authorList>
    </citation>
    <scope>NUCLEOTIDE SEQUENCE [LARGE SCALE GENOMIC DNA]</scope>
    <source>
        <strain evidence="3 4">GYP-11</strain>
    </source>
</reference>
<dbReference type="InterPro" id="IPR008775">
    <property type="entry name" value="Phytyl_CoA_dOase-like"/>
</dbReference>
<dbReference type="GO" id="GO:0016706">
    <property type="term" value="F:2-oxoglutarate-dependent dioxygenase activity"/>
    <property type="evidence" value="ECO:0007669"/>
    <property type="project" value="UniProtKB-ARBA"/>
</dbReference>
<evidence type="ECO:0000256" key="2">
    <source>
        <dbReference type="SAM" id="MobiDB-lite"/>
    </source>
</evidence>
<feature type="region of interest" description="Disordered" evidence="2">
    <location>
        <begin position="287"/>
        <end position="306"/>
    </location>
</feature>
<evidence type="ECO:0000313" key="4">
    <source>
        <dbReference type="Proteomes" id="UP000470384"/>
    </source>
</evidence>
<protein>
    <submittedName>
        <fullName evidence="3">Phytanoyl-CoA dioxygenase family protein</fullName>
    </submittedName>
</protein>
<organism evidence="3 4">
    <name type="scientific">Pyruvatibacter mobilis</name>
    <dbReference type="NCBI Taxonomy" id="1712261"/>
    <lineage>
        <taxon>Bacteria</taxon>
        <taxon>Pseudomonadati</taxon>
        <taxon>Pseudomonadota</taxon>
        <taxon>Alphaproteobacteria</taxon>
        <taxon>Hyphomicrobiales</taxon>
        <taxon>Parvibaculaceae</taxon>
        <taxon>Pyruvatibacter</taxon>
    </lineage>
</organism>
<sequence length="306" mass="32867">MPQLVSLPADAPQDEIADIIARDGALILTGALDDALLSQVRAETQPLMDRSAKGLDDFTGRNTTRTGALVARSPACREVVMNDSVLTAANRFLAPYCDRIQLHLTQLIRLLPGQGKQLLHRDKLAWGGYLPDIEPQFNTIWALTDFTEENGATQVVPGSQHWEEGREADPSEVCQAVMPAGSVLLYSGSVIHGGGQNRSDAPRVGMNLTYCLGWLRTEENQYLSCPPEVAKTLDPALQELLGYTMGSYALGYFSPPEPSPDIPDTAPPELALGRLPREAPTAKKIAETAGDTVGSFVATEGTSPSA</sequence>
<dbReference type="OrthoDB" id="9796766at2"/>